<dbReference type="PROSITE" id="PS51257">
    <property type="entry name" value="PROKAR_LIPOPROTEIN"/>
    <property type="match status" value="1"/>
</dbReference>
<comment type="caution">
    <text evidence="2">The sequence shown here is derived from an EMBL/GenBank/DDBJ whole genome shotgun (WGS) entry which is preliminary data.</text>
</comment>
<evidence type="ECO:0000313" key="3">
    <source>
        <dbReference type="Proteomes" id="UP000533429"/>
    </source>
</evidence>
<evidence type="ECO:0008006" key="4">
    <source>
        <dbReference type="Google" id="ProtNLM"/>
    </source>
</evidence>
<keyword evidence="1" id="KW-0732">Signal</keyword>
<evidence type="ECO:0000256" key="1">
    <source>
        <dbReference type="SAM" id="SignalP"/>
    </source>
</evidence>
<evidence type="ECO:0000313" key="2">
    <source>
        <dbReference type="EMBL" id="NVO99175.1"/>
    </source>
</evidence>
<dbReference type="EMBL" id="JABXOR010000187">
    <property type="protein sequence ID" value="NVO99175.1"/>
    <property type="molecule type" value="Genomic_DNA"/>
</dbReference>
<accession>A0A855RN66</accession>
<sequence>MHKKILIILGLLTLSGCATHGVVTIPVQSAVENADFANKTISTKLYYSQPKPGIFSGGEVLPMKPISEAELSVGSSRVLARYKELLSRQLPMNTKVAPENSNGDFLFITELQAKDKAGPSYADYDMALSTGKKLLTLGLGSSEYTIIADFDVTYKLLNHDGKLLLQDTYTVYDEVDHERGGFDGFDIGDDLAAKLLEKNIIITMHKFFLKTGEMKIN</sequence>
<dbReference type="Proteomes" id="UP000533429">
    <property type="component" value="Unassembled WGS sequence"/>
</dbReference>
<name>A0A855RN66_PHODD</name>
<feature type="signal peptide" evidence="1">
    <location>
        <begin position="1"/>
        <end position="20"/>
    </location>
</feature>
<dbReference type="RefSeq" id="WP_068946187.1">
    <property type="nucleotide sequence ID" value="NZ_CP065041.1"/>
</dbReference>
<dbReference type="AlphaFoldDB" id="A0A855RN66"/>
<proteinExistence type="predicted"/>
<protein>
    <recommendedName>
        <fullName evidence="4">Lipoprotein</fullName>
    </recommendedName>
</protein>
<feature type="chain" id="PRO_5041182883" description="Lipoprotein" evidence="1">
    <location>
        <begin position="21"/>
        <end position="217"/>
    </location>
</feature>
<gene>
    <name evidence="2" type="ORF">HWA77_03000</name>
</gene>
<reference evidence="2 3" key="1">
    <citation type="submission" date="2020-06" db="EMBL/GenBank/DDBJ databases">
        <title>Photobacterium damselae subsp. damselae comparative genomics.</title>
        <authorList>
            <person name="Osorio C.R."/>
        </authorList>
    </citation>
    <scope>NUCLEOTIDE SEQUENCE [LARGE SCALE GENOMIC DNA]</scope>
    <source>
        <strain evidence="2 3">TW250/03</strain>
    </source>
</reference>
<organism evidence="2 3">
    <name type="scientific">Photobacterium damselae subsp. damselae</name>
    <name type="common">Listonella damsela</name>
    <dbReference type="NCBI Taxonomy" id="85581"/>
    <lineage>
        <taxon>Bacteria</taxon>
        <taxon>Pseudomonadati</taxon>
        <taxon>Pseudomonadota</taxon>
        <taxon>Gammaproteobacteria</taxon>
        <taxon>Vibrionales</taxon>
        <taxon>Vibrionaceae</taxon>
        <taxon>Photobacterium</taxon>
    </lineage>
</organism>